<keyword evidence="1 6" id="KW-0436">Ligase</keyword>
<gene>
    <name evidence="6" type="primary">tilS</name>
    <name evidence="8" type="ORF">SAMN04488056_10779</name>
</gene>
<organism evidence="8 9">
    <name type="scientific">Cohaesibacter marisflavi</name>
    <dbReference type="NCBI Taxonomy" id="655353"/>
    <lineage>
        <taxon>Bacteria</taxon>
        <taxon>Pseudomonadati</taxon>
        <taxon>Pseudomonadota</taxon>
        <taxon>Alphaproteobacteria</taxon>
        <taxon>Hyphomicrobiales</taxon>
        <taxon>Cohaesibacteraceae</taxon>
    </lineage>
</organism>
<dbReference type="InterPro" id="IPR012094">
    <property type="entry name" value="tRNA_Ile_lys_synt"/>
</dbReference>
<keyword evidence="4 6" id="KW-0067">ATP-binding</keyword>
<dbReference type="EMBL" id="FOVR01000007">
    <property type="protein sequence ID" value="SFO50784.1"/>
    <property type="molecule type" value="Genomic_DNA"/>
</dbReference>
<evidence type="ECO:0000256" key="4">
    <source>
        <dbReference type="ARBA" id="ARBA00022840"/>
    </source>
</evidence>
<keyword evidence="3 6" id="KW-0547">Nucleotide-binding</keyword>
<proteinExistence type="inferred from homology"/>
<dbReference type="NCBIfam" id="TIGR02432">
    <property type="entry name" value="lysidine_TilS_N"/>
    <property type="match status" value="1"/>
</dbReference>
<name>A0A1I5HR39_9HYPH</name>
<evidence type="ECO:0000259" key="7">
    <source>
        <dbReference type="Pfam" id="PF01171"/>
    </source>
</evidence>
<dbReference type="GO" id="GO:0005737">
    <property type="term" value="C:cytoplasm"/>
    <property type="evidence" value="ECO:0007669"/>
    <property type="project" value="UniProtKB-SubCell"/>
</dbReference>
<dbReference type="InterPro" id="IPR011063">
    <property type="entry name" value="TilS/TtcA_N"/>
</dbReference>
<dbReference type="HAMAP" id="MF_01161">
    <property type="entry name" value="tRNA_Ile_lys_synt"/>
    <property type="match status" value="1"/>
</dbReference>
<dbReference type="STRING" id="655353.SAMN04488056_10779"/>
<dbReference type="GO" id="GO:0032267">
    <property type="term" value="F:tRNA(Ile)-lysidine synthase activity"/>
    <property type="evidence" value="ECO:0007669"/>
    <property type="project" value="UniProtKB-EC"/>
</dbReference>
<evidence type="ECO:0000256" key="1">
    <source>
        <dbReference type="ARBA" id="ARBA00022598"/>
    </source>
</evidence>
<feature type="binding site" evidence="6">
    <location>
        <begin position="62"/>
        <end position="67"/>
    </location>
    <ligand>
        <name>ATP</name>
        <dbReference type="ChEBI" id="CHEBI:30616"/>
    </ligand>
</feature>
<dbReference type="Gene3D" id="3.40.50.620">
    <property type="entry name" value="HUPs"/>
    <property type="match status" value="1"/>
</dbReference>
<dbReference type="AlphaFoldDB" id="A0A1I5HR39"/>
<dbReference type="GO" id="GO:0006400">
    <property type="term" value="P:tRNA modification"/>
    <property type="evidence" value="ECO:0007669"/>
    <property type="project" value="UniProtKB-UniRule"/>
</dbReference>
<evidence type="ECO:0000256" key="3">
    <source>
        <dbReference type="ARBA" id="ARBA00022741"/>
    </source>
</evidence>
<accession>A0A1I5HR39</accession>
<evidence type="ECO:0000256" key="5">
    <source>
        <dbReference type="ARBA" id="ARBA00048539"/>
    </source>
</evidence>
<dbReference type="InterPro" id="IPR014729">
    <property type="entry name" value="Rossmann-like_a/b/a_fold"/>
</dbReference>
<comment type="function">
    <text evidence="6">Ligates lysine onto the cytidine present at position 34 of the AUA codon-specific tRNA(Ile) that contains the anticodon CAU, in an ATP-dependent manner. Cytidine is converted to lysidine, thus changing the amino acid specificity of the tRNA from methionine to isoleucine.</text>
</comment>
<comment type="subcellular location">
    <subcellularLocation>
        <location evidence="6">Cytoplasm</location>
    </subcellularLocation>
</comment>
<comment type="similarity">
    <text evidence="6">Belongs to the tRNA(Ile)-lysidine synthase family.</text>
</comment>
<dbReference type="EC" id="6.3.4.19" evidence="6"/>
<evidence type="ECO:0000313" key="9">
    <source>
        <dbReference type="Proteomes" id="UP000199236"/>
    </source>
</evidence>
<dbReference type="InterPro" id="IPR012795">
    <property type="entry name" value="tRNA_Ile_lys_synt_N"/>
</dbReference>
<dbReference type="Proteomes" id="UP000199236">
    <property type="component" value="Unassembled WGS sequence"/>
</dbReference>
<protein>
    <recommendedName>
        <fullName evidence="6">tRNA(Ile)-lysidine synthase</fullName>
        <ecNumber evidence="6">6.3.4.19</ecNumber>
    </recommendedName>
    <alternativeName>
        <fullName evidence="6">tRNA(Ile)-2-lysyl-cytidine synthase</fullName>
    </alternativeName>
    <alternativeName>
        <fullName evidence="6">tRNA(Ile)-lysidine synthetase</fullName>
    </alternativeName>
</protein>
<dbReference type="PANTHER" id="PTHR43033:SF1">
    <property type="entry name" value="TRNA(ILE)-LYSIDINE SYNTHASE-RELATED"/>
    <property type="match status" value="1"/>
</dbReference>
<dbReference type="RefSeq" id="WP_175528074.1">
    <property type="nucleotide sequence ID" value="NZ_FOVR01000007.1"/>
</dbReference>
<evidence type="ECO:0000256" key="2">
    <source>
        <dbReference type="ARBA" id="ARBA00022694"/>
    </source>
</evidence>
<feature type="domain" description="tRNA(Ile)-lysidine/2-thiocytidine synthase N-terminal" evidence="7">
    <location>
        <begin position="57"/>
        <end position="237"/>
    </location>
</feature>
<sequence length="484" mass="53571">MQNANVTTAEDDPSKAQPLSDAELDAAFSFMLDALKMTHSSRSEAANKGVAQARLPLLLAVSGGADSVSLMVLCHEWVERNKLPISLFIASVDHRLRPEAADECAYVGKLAQVRGMDHATLVWDEEKSHSNLQGEAREARYRLLSEHAHSLGCAHIVIAHHQDDQAETLLMRLIRGSGVTGLAAMRPQQACGAVTLLRPLMAFPKARLKASLKARSIDWFEDPSNQSPNYMRVRVRSLLPVFAQEGCDSARLAATARRLQRADQALDEIAYGFYLRHIASEPGRSLSVSLISLQDQSEEIRLRLLRMMIAHVVASAYPPREEKLLTLDAALGGEGLLEKRMKRTVAGCCFEVLAKRLWVYREPGRNRQEIALEGPCEVNWQGLYSVKISGAFAGDVMGGERSDILLRPLGEDGRTLLSKEGLSFPEQGWSGESGPKGILEALPSVWCDGRPQFVVDWPKVEVVEDFHVEFEEKHSNFDANETLE</sequence>
<keyword evidence="6" id="KW-0963">Cytoplasm</keyword>
<evidence type="ECO:0000313" key="8">
    <source>
        <dbReference type="EMBL" id="SFO50784.1"/>
    </source>
</evidence>
<dbReference type="GO" id="GO:0005524">
    <property type="term" value="F:ATP binding"/>
    <property type="evidence" value="ECO:0007669"/>
    <property type="project" value="UniProtKB-UniRule"/>
</dbReference>
<keyword evidence="9" id="KW-1185">Reference proteome</keyword>
<comment type="domain">
    <text evidence="6">The N-terminal region contains the highly conserved SGGXDS motif, predicted to be a P-loop motif involved in ATP binding.</text>
</comment>
<evidence type="ECO:0000256" key="6">
    <source>
        <dbReference type="HAMAP-Rule" id="MF_01161"/>
    </source>
</evidence>
<keyword evidence="2 6" id="KW-0819">tRNA processing</keyword>
<dbReference type="SUPFAM" id="SSF52402">
    <property type="entry name" value="Adenine nucleotide alpha hydrolases-like"/>
    <property type="match status" value="1"/>
</dbReference>
<dbReference type="Pfam" id="PF01171">
    <property type="entry name" value="ATP_bind_3"/>
    <property type="match status" value="1"/>
</dbReference>
<reference evidence="8 9" key="1">
    <citation type="submission" date="2016-10" db="EMBL/GenBank/DDBJ databases">
        <authorList>
            <person name="de Groot N.N."/>
        </authorList>
    </citation>
    <scope>NUCLEOTIDE SEQUENCE [LARGE SCALE GENOMIC DNA]</scope>
    <source>
        <strain evidence="8 9">CGMCC 1.9157</strain>
    </source>
</reference>
<dbReference type="CDD" id="cd01992">
    <property type="entry name" value="TilS_N"/>
    <property type="match status" value="1"/>
</dbReference>
<comment type="catalytic activity">
    <reaction evidence="5 6">
        <text>cytidine(34) in tRNA(Ile2) + L-lysine + ATP = lysidine(34) in tRNA(Ile2) + AMP + diphosphate + H(+)</text>
        <dbReference type="Rhea" id="RHEA:43744"/>
        <dbReference type="Rhea" id="RHEA-COMP:10625"/>
        <dbReference type="Rhea" id="RHEA-COMP:10670"/>
        <dbReference type="ChEBI" id="CHEBI:15378"/>
        <dbReference type="ChEBI" id="CHEBI:30616"/>
        <dbReference type="ChEBI" id="CHEBI:32551"/>
        <dbReference type="ChEBI" id="CHEBI:33019"/>
        <dbReference type="ChEBI" id="CHEBI:82748"/>
        <dbReference type="ChEBI" id="CHEBI:83665"/>
        <dbReference type="ChEBI" id="CHEBI:456215"/>
        <dbReference type="EC" id="6.3.4.19"/>
    </reaction>
</comment>
<dbReference type="PANTHER" id="PTHR43033">
    <property type="entry name" value="TRNA(ILE)-LYSIDINE SYNTHASE-RELATED"/>
    <property type="match status" value="1"/>
</dbReference>